<evidence type="ECO:0008006" key="3">
    <source>
        <dbReference type="Google" id="ProtNLM"/>
    </source>
</evidence>
<keyword evidence="2" id="KW-1185">Reference proteome</keyword>
<evidence type="ECO:0000313" key="1">
    <source>
        <dbReference type="EMBL" id="RAW62246.1"/>
    </source>
</evidence>
<name>A0A329UMJ4_9FIRM</name>
<protein>
    <recommendedName>
        <fullName evidence="3">CGNR zinc finger domain-containing protein</fullName>
    </recommendedName>
</protein>
<comment type="caution">
    <text evidence="1">The sequence shown here is derived from an EMBL/GenBank/DDBJ whole genome shotgun (WGS) entry which is preliminary data.</text>
</comment>
<evidence type="ECO:0000313" key="2">
    <source>
        <dbReference type="Proteomes" id="UP000250429"/>
    </source>
</evidence>
<proteinExistence type="predicted"/>
<reference evidence="1 2" key="1">
    <citation type="submission" date="2018-02" db="EMBL/GenBank/DDBJ databases">
        <title>Complete genome sequencing of Faecalibacterium prausnitzii strains isolated from the human gut.</title>
        <authorList>
            <person name="Fitzgerald B.C."/>
            <person name="Shkoporov A.N."/>
            <person name="Ross P.R."/>
            <person name="Hill C."/>
        </authorList>
    </citation>
    <scope>NUCLEOTIDE SEQUENCE [LARGE SCALE GENOMIC DNA]</scope>
    <source>
        <strain evidence="1 2">APC922/41-1</strain>
    </source>
</reference>
<accession>A0A329UMJ4</accession>
<dbReference type="AlphaFoldDB" id="A0A329UMJ4"/>
<organism evidence="1 2">
    <name type="scientific">Faecalibacterium hattorii</name>
    <dbReference type="NCBI Taxonomy" id="2935520"/>
    <lineage>
        <taxon>Bacteria</taxon>
        <taxon>Bacillati</taxon>
        <taxon>Bacillota</taxon>
        <taxon>Clostridia</taxon>
        <taxon>Eubacteriales</taxon>
        <taxon>Oscillospiraceae</taxon>
        <taxon>Faecalibacterium</taxon>
    </lineage>
</organism>
<sequence>MNTFFEQSRSHWVRYERYEIKTGKDGKKYITPAKDARPDVYNPLKEAPDIVLDALNVGMLMMNGKKSSEPEVEKAILEFITHYGLLGLMTALPTTPSFMDYEAVYLPKNHFIKEETMETEKYLSLFYPFDKLDVVKNGVESSWNVSSDRAMIALTMTFMDEPMAKTMSFQRAYAEPYDWVAQQLKDWAFNMLTSFFYYNDYDSMEEESRNMLRKSMAAFGGIAPTYHIELLDRPTIYWDFHSLLLGIQMMFSFMLVDSTKPLRMCKQCQKVFLSNRANSAFCSARCKNQYNVYKSRGKNKSEDGDNNA</sequence>
<gene>
    <name evidence="1" type="ORF">C4N23_05725</name>
</gene>
<dbReference type="GeneID" id="98660500"/>
<dbReference type="EMBL" id="PRLC01000006">
    <property type="protein sequence ID" value="RAW62246.1"/>
    <property type="molecule type" value="Genomic_DNA"/>
</dbReference>
<dbReference type="RefSeq" id="WP_055145297.1">
    <property type="nucleotide sequence ID" value="NZ_PRLC01000006.1"/>
</dbReference>
<dbReference type="Proteomes" id="UP000250429">
    <property type="component" value="Unassembled WGS sequence"/>
</dbReference>